<feature type="domain" description="DUF4140" evidence="4">
    <location>
        <begin position="65"/>
        <end position="159"/>
    </location>
</feature>
<dbReference type="PANTHER" id="PTHR31005">
    <property type="entry name" value="DUF4139 DOMAIN-CONTAINING PROTEIN"/>
    <property type="match status" value="1"/>
</dbReference>
<dbReference type="RefSeq" id="WP_271996558.1">
    <property type="nucleotide sequence ID" value="NZ_JAQNDN010000003.1"/>
</dbReference>
<keyword evidence="1" id="KW-0175">Coiled coil</keyword>
<evidence type="ECO:0000256" key="2">
    <source>
        <dbReference type="SAM" id="MobiDB-lite"/>
    </source>
</evidence>
<dbReference type="Proteomes" id="UP001217838">
    <property type="component" value="Unassembled WGS sequence"/>
</dbReference>
<dbReference type="InterPro" id="IPR011935">
    <property type="entry name" value="CHP02231"/>
</dbReference>
<dbReference type="InterPro" id="IPR025554">
    <property type="entry name" value="DUF4140"/>
</dbReference>
<dbReference type="PROSITE" id="PS51257">
    <property type="entry name" value="PROKAR_LIPOPROTEIN"/>
    <property type="match status" value="1"/>
</dbReference>
<evidence type="ECO:0000259" key="4">
    <source>
        <dbReference type="Pfam" id="PF13600"/>
    </source>
</evidence>
<feature type="coiled-coil region" evidence="1">
    <location>
        <begin position="130"/>
        <end position="157"/>
    </location>
</feature>
<gene>
    <name evidence="5" type="ORF">POL58_09400</name>
</gene>
<proteinExistence type="predicted"/>
<reference evidence="5 6" key="1">
    <citation type="submission" date="2022-11" db="EMBL/GenBank/DDBJ databases">
        <title>Minimal conservation of predation-associated metabolite biosynthetic gene clusters underscores biosynthetic potential of Myxococcota including descriptions for ten novel species: Archangium lansinium sp. nov., Myxococcus landrumus sp. nov., Nannocystis bai.</title>
        <authorList>
            <person name="Ahearne A."/>
            <person name="Stevens C."/>
            <person name="Dowd S."/>
        </authorList>
    </citation>
    <scope>NUCLEOTIDE SEQUENCE [LARGE SCALE GENOMIC DNA]</scope>
    <source>
        <strain evidence="5 6">NCELM</strain>
    </source>
</reference>
<evidence type="ECO:0000259" key="3">
    <source>
        <dbReference type="Pfam" id="PF13598"/>
    </source>
</evidence>
<organism evidence="5 6">
    <name type="scientific">Nannocystis radixulma</name>
    <dbReference type="NCBI Taxonomy" id="2995305"/>
    <lineage>
        <taxon>Bacteria</taxon>
        <taxon>Pseudomonadati</taxon>
        <taxon>Myxococcota</taxon>
        <taxon>Polyangia</taxon>
        <taxon>Nannocystales</taxon>
        <taxon>Nannocystaceae</taxon>
        <taxon>Nannocystis</taxon>
    </lineage>
</organism>
<dbReference type="EMBL" id="JAQNDN010000003">
    <property type="protein sequence ID" value="MDC0667952.1"/>
    <property type="molecule type" value="Genomic_DNA"/>
</dbReference>
<accession>A0ABT5B1G7</accession>
<feature type="region of interest" description="Disordered" evidence="2">
    <location>
        <begin position="597"/>
        <end position="622"/>
    </location>
</feature>
<dbReference type="NCBIfam" id="TIGR02231">
    <property type="entry name" value="mucoidy inhibitor MuiA family protein"/>
    <property type="match status" value="1"/>
</dbReference>
<evidence type="ECO:0000313" key="6">
    <source>
        <dbReference type="Proteomes" id="UP001217838"/>
    </source>
</evidence>
<dbReference type="InterPro" id="IPR037291">
    <property type="entry name" value="DUF4139"/>
</dbReference>
<keyword evidence="6" id="KW-1185">Reference proteome</keyword>
<dbReference type="Pfam" id="PF13600">
    <property type="entry name" value="DUF4140"/>
    <property type="match status" value="1"/>
</dbReference>
<comment type="caution">
    <text evidence="5">The sequence shown here is derived from an EMBL/GenBank/DDBJ whole genome shotgun (WGS) entry which is preliminary data.</text>
</comment>
<dbReference type="Pfam" id="PF13598">
    <property type="entry name" value="DUF4139"/>
    <property type="match status" value="1"/>
</dbReference>
<evidence type="ECO:0000313" key="5">
    <source>
        <dbReference type="EMBL" id="MDC0667952.1"/>
    </source>
</evidence>
<dbReference type="PANTHER" id="PTHR31005:SF8">
    <property type="entry name" value="DUF4139 DOMAIN-CONTAINING PROTEIN"/>
    <property type="match status" value="1"/>
</dbReference>
<name>A0ABT5B1G7_9BACT</name>
<evidence type="ECO:0000256" key="1">
    <source>
        <dbReference type="SAM" id="Coils"/>
    </source>
</evidence>
<protein>
    <submittedName>
        <fullName evidence="5">Mucoidy inhibitor MuiA family protein</fullName>
    </submittedName>
</protein>
<feature type="domain" description="DUF4139" evidence="3">
    <location>
        <begin position="253"/>
        <end position="591"/>
    </location>
</feature>
<sequence>MQRPLDSTLFAALFTLVAGCATRATVPPGGRPDEQPPPVFALAASVADAPEDPADRGVTSRITRVTVYSDRALVSRDATVALTPEPTVFRFKKLPGWVDEGSVRASTSAGKIVDVSVERRFLARSTDEGFRKAEQKHKELLKQLQAVDDELAILDAQQKHVESIKVFSLEKLGDDGVKREIKVDSYGEVIDFVSGTLRKTAAARRDAQTARELLAPDVEASARNLEELSRLTKLEETMVLVTVQGDAARGATLTLTYATPGATWEPMHEVRAGAGDPESVELTSFAVVTQTTGEDWSHAELSFSTQSSSDSERIPALEMLALGKSPEVSRSVTRQVTSFTAAQQKFEEQNLHWNRMNQATAKRLSEVEQFERSYSTNLALLERVQSKTVEIFAGLQTRGTTAHFVARDPVIARSDGRSIRVRIGSSRIKARRHIIAAPEESLNAAVTLEMTNKTDQALLPGGVARYQDGAFLGMTDIDFVAKDEDFSVFFSVADQVKLARELDKHQSSLQRNARNRMQLSFVSKAKNLSERPVTIVLAERIPVAENSDVRVSNVRIGPNEKPDGKGIVRWTITLAAREERQFRVSYQVDYPPSLVLDVKRKQAQEPASPSPASPSPAKRKIDFEDRLVDLEAAF</sequence>